<proteinExistence type="predicted"/>
<organism evidence="1">
    <name type="scientific">Trypanosoma congolense (strain IL3000)</name>
    <dbReference type="NCBI Taxonomy" id="1068625"/>
    <lineage>
        <taxon>Eukaryota</taxon>
        <taxon>Discoba</taxon>
        <taxon>Euglenozoa</taxon>
        <taxon>Kinetoplastea</taxon>
        <taxon>Metakinetoplastina</taxon>
        <taxon>Trypanosomatida</taxon>
        <taxon>Trypanosomatidae</taxon>
        <taxon>Trypanosoma</taxon>
        <taxon>Nannomonas</taxon>
    </lineage>
</organism>
<reference evidence="1" key="1">
    <citation type="journal article" date="2012" name="Proc. Natl. Acad. Sci. U.S.A.">
        <title>Antigenic diversity is generated by distinct evolutionary mechanisms in African trypanosome species.</title>
        <authorList>
            <person name="Jackson A.P."/>
            <person name="Berry A."/>
            <person name="Aslett M."/>
            <person name="Allison H.C."/>
            <person name="Burton P."/>
            <person name="Vavrova-Anderson J."/>
            <person name="Brown R."/>
            <person name="Browne H."/>
            <person name="Corton N."/>
            <person name="Hauser H."/>
            <person name="Gamble J."/>
            <person name="Gilderthorp R."/>
            <person name="Marcello L."/>
            <person name="McQuillan J."/>
            <person name="Otto T.D."/>
            <person name="Quail M.A."/>
            <person name="Sanders M.J."/>
            <person name="van Tonder A."/>
            <person name="Ginger M.L."/>
            <person name="Field M.C."/>
            <person name="Barry J.D."/>
            <person name="Hertz-Fowler C."/>
            <person name="Berriman M."/>
        </authorList>
    </citation>
    <scope>NUCLEOTIDE SEQUENCE</scope>
    <source>
        <strain evidence="1">IL3000</strain>
    </source>
</reference>
<sequence length="368" mass="39793">MSSSLDVGGASFVDLDLGELVDSLLSNAGLCSVELSGSISSRRKKSLNAVPSVLLNDICCGRNPFFISLKDVSSSRLVELKAKEVPRRRRRRVKECVRDLYKRSYSVLDSSSANNNNGIPIRVLSGGVVRRMCRGVTKAVVLFKNFKVCEGSGRRRGARHGFRKVKYSLPSTYGCEDDRSCSIDHTFWRSVAVVLNERAVFKALFCEMWHEFEGASCGRGLPHVLRILRSFPLFGVVVEVGVAQWRCSAGRCSAEPVFFVFAMGVIIHETSNFIGVAVLGSGDIACTALANVRSLGDALDGKECGGAERVLPAGRVLNVAKLFPRGTSATLSCGVQRPTSGELVVARVAQAEASCSDDPFANLVGKYL</sequence>
<accession>G0UM60</accession>
<dbReference type="EMBL" id="HE575318">
    <property type="protein sequence ID" value="CCC90723.1"/>
    <property type="molecule type" value="Genomic_DNA"/>
</dbReference>
<dbReference type="AlphaFoldDB" id="G0UM60"/>
<evidence type="ECO:0000313" key="1">
    <source>
        <dbReference type="EMBL" id="CCC90723.1"/>
    </source>
</evidence>
<dbReference type="VEuPathDB" id="TriTrypDB:TcIL3000_5_4810"/>
<name>G0UM60_TRYCI</name>
<protein>
    <submittedName>
        <fullName evidence="1">Uncharacterized protein</fullName>
    </submittedName>
</protein>
<gene>
    <name evidence="1" type="ORF">TCIL3000_5_4810</name>
</gene>